<feature type="compositionally biased region" description="Basic and acidic residues" evidence="1">
    <location>
        <begin position="590"/>
        <end position="599"/>
    </location>
</feature>
<dbReference type="VEuPathDB" id="FungiDB:MFRU_010g00600"/>
<gene>
    <name evidence="3" type="ORF">EYC84_008315</name>
</gene>
<feature type="compositionally biased region" description="Basic and acidic residues" evidence="1">
    <location>
        <begin position="562"/>
        <end position="571"/>
    </location>
</feature>
<dbReference type="AlphaFoldDB" id="A0A5M9JER2"/>
<feature type="region of interest" description="Disordered" evidence="1">
    <location>
        <begin position="562"/>
        <end position="599"/>
    </location>
</feature>
<reference evidence="3 4" key="1">
    <citation type="submission" date="2019-06" db="EMBL/GenBank/DDBJ databases">
        <title>Genome Sequence of the Brown Rot Fungal Pathogen Monilinia fructicola.</title>
        <authorList>
            <person name="De Miccolis Angelini R.M."/>
            <person name="Landi L."/>
            <person name="Abate D."/>
            <person name="Pollastro S."/>
            <person name="Romanazzi G."/>
            <person name="Faretra F."/>
        </authorList>
    </citation>
    <scope>NUCLEOTIDE SEQUENCE [LARGE SCALE GENOMIC DNA]</scope>
    <source>
        <strain evidence="3 4">Mfrc123</strain>
    </source>
</reference>
<feature type="compositionally biased region" description="Basic and acidic residues" evidence="1">
    <location>
        <begin position="405"/>
        <end position="420"/>
    </location>
</feature>
<feature type="region of interest" description="Disordered" evidence="1">
    <location>
        <begin position="495"/>
        <end position="515"/>
    </location>
</feature>
<evidence type="ECO:0000256" key="1">
    <source>
        <dbReference type="SAM" id="MobiDB-lite"/>
    </source>
</evidence>
<dbReference type="PROSITE" id="PS50011">
    <property type="entry name" value="PROTEIN_KINASE_DOM"/>
    <property type="match status" value="1"/>
</dbReference>
<feature type="compositionally biased region" description="Low complexity" evidence="1">
    <location>
        <begin position="422"/>
        <end position="431"/>
    </location>
</feature>
<evidence type="ECO:0000259" key="2">
    <source>
        <dbReference type="PROSITE" id="PS50011"/>
    </source>
</evidence>
<name>A0A5M9JER2_MONFR</name>
<proteinExistence type="predicted"/>
<evidence type="ECO:0000313" key="4">
    <source>
        <dbReference type="Proteomes" id="UP000322873"/>
    </source>
</evidence>
<accession>A0A5M9JER2</accession>
<dbReference type="InterPro" id="IPR011009">
    <property type="entry name" value="Kinase-like_dom_sf"/>
</dbReference>
<comment type="caution">
    <text evidence="3">The sequence shown here is derived from an EMBL/GenBank/DDBJ whole genome shotgun (WGS) entry which is preliminary data.</text>
</comment>
<dbReference type="Gene3D" id="1.10.510.10">
    <property type="entry name" value="Transferase(Phosphotransferase) domain 1"/>
    <property type="match status" value="1"/>
</dbReference>
<feature type="region of interest" description="Disordered" evidence="1">
    <location>
        <begin position="405"/>
        <end position="452"/>
    </location>
</feature>
<dbReference type="GO" id="GO:0005524">
    <property type="term" value="F:ATP binding"/>
    <property type="evidence" value="ECO:0007669"/>
    <property type="project" value="InterPro"/>
</dbReference>
<organism evidence="3 4">
    <name type="scientific">Monilinia fructicola</name>
    <name type="common">Brown rot fungus</name>
    <name type="synonym">Ciboria fructicola</name>
    <dbReference type="NCBI Taxonomy" id="38448"/>
    <lineage>
        <taxon>Eukaryota</taxon>
        <taxon>Fungi</taxon>
        <taxon>Dikarya</taxon>
        <taxon>Ascomycota</taxon>
        <taxon>Pezizomycotina</taxon>
        <taxon>Leotiomycetes</taxon>
        <taxon>Helotiales</taxon>
        <taxon>Sclerotiniaceae</taxon>
        <taxon>Monilinia</taxon>
    </lineage>
</organism>
<feature type="domain" description="Protein kinase" evidence="2">
    <location>
        <begin position="35"/>
        <end position="405"/>
    </location>
</feature>
<keyword evidence="4" id="KW-1185">Reference proteome</keyword>
<evidence type="ECO:0000313" key="3">
    <source>
        <dbReference type="EMBL" id="KAA8567864.1"/>
    </source>
</evidence>
<dbReference type="Proteomes" id="UP000322873">
    <property type="component" value="Unassembled WGS sequence"/>
</dbReference>
<dbReference type="EMBL" id="VICG01000010">
    <property type="protein sequence ID" value="KAA8567864.1"/>
    <property type="molecule type" value="Genomic_DNA"/>
</dbReference>
<feature type="compositionally biased region" description="Acidic residues" evidence="1">
    <location>
        <begin position="579"/>
        <end position="589"/>
    </location>
</feature>
<dbReference type="InterPro" id="IPR000719">
    <property type="entry name" value="Prot_kinase_dom"/>
</dbReference>
<dbReference type="GO" id="GO:0004672">
    <property type="term" value="F:protein kinase activity"/>
    <property type="evidence" value="ECO:0007669"/>
    <property type="project" value="InterPro"/>
</dbReference>
<dbReference type="SUPFAM" id="SSF56112">
    <property type="entry name" value="Protein kinase-like (PK-like)"/>
    <property type="match status" value="1"/>
</dbReference>
<protein>
    <recommendedName>
        <fullName evidence="2">Protein kinase domain-containing protein</fullName>
    </recommendedName>
</protein>
<sequence length="599" mass="69423">MAAAEDPISDGGLEFRKFRETEPKWSKRIGDDWTYEGLIHIGRSCLIARYCCKDKDPPHTKDIAVKFNHRRVGGNRIDGYPAGYDDFKLESQFLEALSGLYERDNDAPGTEPRRPQGILRQYCSQWVIYGARELGRNEVSFLEYCPGVNWENMQFHDLGVFDRKGVPHLSEIDIWMIFKQFTRMIMMLDCGNEVVMHDEDLNSRQPPDWIENEICHYDIEPRNILIGYREDDEDRVPMLKLCDFGDALQVPSLNVQNHGGRYRFPNQPENGREGFRVPEAVIGNDEFLQPFRHGSCSNVFQFANNIIRCLMHQDQSEAMHVHPEDEEWIAALPRQYKLSGGKEKSGKNAKDELPLSYGIIHDDLTEIYGGDLRRLVSECMRESPSLRPDVKTLWLRVRNGYEASIEGREGPHDPDQERRTFPRSTPSSPLRRSPRSSHWRTAAPGWADDDLPMTPECLSPDPPIDDFTLYENAGDDLPEEIHAWPRSIPQVPLRVPHGPPVLESRPTVNVPERVGDVPGTITRNLQMMEYYDRMGHMWMGEENYWKMLEAGLDPDTYDWEMRIPDPERDFNQEPLSGTEYDEGDSEEDWDKWRDGRTHK</sequence>